<evidence type="ECO:0000313" key="2">
    <source>
        <dbReference type="Proteomes" id="UP000008908"/>
    </source>
</evidence>
<proteinExistence type="predicted"/>
<gene>
    <name evidence="1" type="ordered locus">Murru_3353</name>
</gene>
<name>G2PN19_ALLRU</name>
<accession>G2PN19</accession>
<protein>
    <submittedName>
        <fullName evidence="1">Uncharacterized protein</fullName>
    </submittedName>
</protein>
<dbReference type="KEGG" id="mrs:Murru_3353"/>
<evidence type="ECO:0000313" key="1">
    <source>
        <dbReference type="EMBL" id="AEM72367.1"/>
    </source>
</evidence>
<keyword evidence="2" id="KW-1185">Reference proteome</keyword>
<reference evidence="2" key="1">
    <citation type="submission" date="2011-08" db="EMBL/GenBank/DDBJ databases">
        <title>The complete genome of Muricauda ruestringensis DSM 13258.</title>
        <authorList>
            <person name="Lucas S."/>
            <person name="Han J."/>
            <person name="Lapidus A."/>
            <person name="Bruce D."/>
            <person name="Goodwin L."/>
            <person name="Pitluck S."/>
            <person name="Peters L."/>
            <person name="Kyrpides N."/>
            <person name="Mavromatis K."/>
            <person name="Ivanova N."/>
            <person name="Ovchinnikova G."/>
            <person name="Teshima H."/>
            <person name="Detter J.C."/>
            <person name="Tapia R."/>
            <person name="Han C."/>
            <person name="Land M."/>
            <person name="Hauser L."/>
            <person name="Markowitz V."/>
            <person name="Cheng J.-F."/>
            <person name="Hugenholtz P."/>
            <person name="Woyke T."/>
            <person name="Wu D."/>
            <person name="Spring S."/>
            <person name="Schroeder M."/>
            <person name="Brambilla E."/>
            <person name="Klenk H.-P."/>
            <person name="Eisen J.A."/>
        </authorList>
    </citation>
    <scope>NUCLEOTIDE SEQUENCE [LARGE SCALE GENOMIC DNA]</scope>
    <source>
        <strain evidence="2">DSM 13258 / LMG 19739 / B1</strain>
    </source>
</reference>
<dbReference type="STRING" id="886377.Murru_3353"/>
<dbReference type="HOGENOM" id="CLU_1990140_0_0_10"/>
<sequence>MFSPRPPFSFIEPCLYILCSLGPNHIEHLLLSKKKDGFQCALNDDVSGQGVQPIMGLIACTGLFSKMDSEMDKHVVTCWNINYLKIFNPISTYGRLSSVMRGNKHNGILKLPSIVNIYIIVKSFS</sequence>
<dbReference type="Proteomes" id="UP000008908">
    <property type="component" value="Chromosome"/>
</dbReference>
<dbReference type="AlphaFoldDB" id="G2PN19"/>
<reference evidence="1 2" key="2">
    <citation type="journal article" date="2012" name="Stand. Genomic Sci.">
        <title>Complete genome sequence of the facultatively anaerobic, appendaged bacterium Muricauda ruestringensis type strain (B1(T)).</title>
        <authorList>
            <person name="Huntemann M."/>
            <person name="Teshima H."/>
            <person name="Lapidus A."/>
            <person name="Nolan M."/>
            <person name="Lucas S."/>
            <person name="Hammon N."/>
            <person name="Deshpande S."/>
            <person name="Cheng J.F."/>
            <person name="Tapia R."/>
            <person name="Goodwin L.A."/>
            <person name="Pitluck S."/>
            <person name="Liolios K."/>
            <person name="Pagani I."/>
            <person name="Ivanova N."/>
            <person name="Mavromatis K."/>
            <person name="Mikhailova N."/>
            <person name="Pati A."/>
            <person name="Chen A."/>
            <person name="Palaniappan K."/>
            <person name="Land M."/>
            <person name="Hauser L."/>
            <person name="Pan C."/>
            <person name="Brambilla E.M."/>
            <person name="Rohde M."/>
            <person name="Spring S."/>
            <person name="Goker M."/>
            <person name="Detter J.C."/>
            <person name="Bristow J."/>
            <person name="Eisen J.A."/>
            <person name="Markowitz V."/>
            <person name="Hugenholtz P."/>
            <person name="Kyrpides N.C."/>
            <person name="Klenk H.P."/>
            <person name="Woyke T."/>
        </authorList>
    </citation>
    <scope>NUCLEOTIDE SEQUENCE [LARGE SCALE GENOMIC DNA]</scope>
    <source>
        <strain evidence="2">DSM 13258 / LMG 19739 / B1</strain>
    </source>
</reference>
<dbReference type="EMBL" id="CP002999">
    <property type="protein sequence ID" value="AEM72367.1"/>
    <property type="molecule type" value="Genomic_DNA"/>
</dbReference>
<organism evidence="1 2">
    <name type="scientific">Allomuricauda ruestringensis (strain DSM 13258 / CIP 107369 / LMG 19739 / B1)</name>
    <name type="common">Muricauda ruestringensis</name>
    <dbReference type="NCBI Taxonomy" id="886377"/>
    <lineage>
        <taxon>Bacteria</taxon>
        <taxon>Pseudomonadati</taxon>
        <taxon>Bacteroidota</taxon>
        <taxon>Flavobacteriia</taxon>
        <taxon>Flavobacteriales</taxon>
        <taxon>Flavobacteriaceae</taxon>
        <taxon>Flagellimonas</taxon>
    </lineage>
</organism>